<name>A0A0M0KWG1_9BACI</name>
<gene>
    <name evidence="1" type="ORF">AMD01_16405</name>
</gene>
<proteinExistence type="predicted"/>
<comment type="caution">
    <text evidence="1">The sequence shown here is derived from an EMBL/GenBank/DDBJ whole genome shotgun (WGS) entry which is preliminary data.</text>
</comment>
<keyword evidence="2" id="KW-1185">Reference proteome</keyword>
<dbReference type="AlphaFoldDB" id="A0A0M0KWG1"/>
<evidence type="ECO:0000313" key="1">
    <source>
        <dbReference type="EMBL" id="KOO42728.1"/>
    </source>
</evidence>
<dbReference type="RefSeq" id="WP_053402524.1">
    <property type="nucleotide sequence ID" value="NZ_JAMAUM010000010.1"/>
</dbReference>
<dbReference type="STRING" id="284581.AMD01_16405"/>
<protein>
    <submittedName>
        <fullName evidence="1">Uncharacterized protein</fullName>
    </submittedName>
</protein>
<evidence type="ECO:0000313" key="2">
    <source>
        <dbReference type="Proteomes" id="UP000037558"/>
    </source>
</evidence>
<reference evidence="2" key="1">
    <citation type="submission" date="2015-08" db="EMBL/GenBank/DDBJ databases">
        <title>Fjat-14210 dsm16467.</title>
        <authorList>
            <person name="Liu B."/>
            <person name="Wang J."/>
            <person name="Zhu Y."/>
            <person name="Liu G."/>
            <person name="Chen Q."/>
            <person name="Chen Z."/>
            <person name="Lan J."/>
            <person name="Che J."/>
            <person name="Ge C."/>
            <person name="Shi H."/>
            <person name="Pan Z."/>
            <person name="Liu X."/>
        </authorList>
    </citation>
    <scope>NUCLEOTIDE SEQUENCE [LARGE SCALE GENOMIC DNA]</scope>
    <source>
        <strain evidence="2">DSM 16467</strain>
    </source>
</reference>
<accession>A0A0M0KWG1</accession>
<dbReference type="Proteomes" id="UP000037558">
    <property type="component" value="Unassembled WGS sequence"/>
</dbReference>
<dbReference type="EMBL" id="LILC01000023">
    <property type="protein sequence ID" value="KOO42728.1"/>
    <property type="molecule type" value="Genomic_DNA"/>
</dbReference>
<dbReference type="PATRIC" id="fig|284581.3.peg.2783"/>
<sequence>MTINHAGILKKEYFISYLTLIMNAHGCDIDAAKQYTLNRLFGGDIMSMGESTYQNFLLAVADFQHLCCEGSE</sequence>
<dbReference type="OrthoDB" id="2737810at2"/>
<organism evidence="1 2">
    <name type="scientific">Priestia koreensis</name>
    <dbReference type="NCBI Taxonomy" id="284581"/>
    <lineage>
        <taxon>Bacteria</taxon>
        <taxon>Bacillati</taxon>
        <taxon>Bacillota</taxon>
        <taxon>Bacilli</taxon>
        <taxon>Bacillales</taxon>
        <taxon>Bacillaceae</taxon>
        <taxon>Priestia</taxon>
    </lineage>
</organism>